<evidence type="ECO:0000313" key="5">
    <source>
        <dbReference type="Proteomes" id="UP001209535"/>
    </source>
</evidence>
<dbReference type="PROSITE" id="PS51724">
    <property type="entry name" value="SPOR"/>
    <property type="match status" value="1"/>
</dbReference>
<keyword evidence="2" id="KW-0472">Membrane</keyword>
<proteinExistence type="predicted"/>
<name>A0ABT2WZE3_9RHOB</name>
<sequence length="335" mass="33972">MAEADYDDYDAYDGYAEAALARARRGGAVQKWINGAGAVTSLALIVGLGIWGYNLAVRDVHGVPVVRALEGPARIAPENPGGELALHQGMAVNEIAADGAAGDPAETLTLAPRPEGLAEEDQPMGAIAEAGGQTAPGDHAGTVEPAPLDPALSGEEAPALLEPLPDGPVEPVVGLETELAAAGAPFVAPDVIASDIPGVAVSRRPAARPGSAAIADPGSDAAIDPMAEAAAAAVALALAPQLAADVAPGSLATGTQLVQIGSYPGESEARLEWDKASARFGALMDGKRRVIEPAESGGQTFYRLRVEGFSDLDDARRFCAALKAENAECVPAEVR</sequence>
<dbReference type="RefSeq" id="WP_263331949.1">
    <property type="nucleotide sequence ID" value="NZ_JAOVQO010000001.1"/>
</dbReference>
<dbReference type="Gene3D" id="3.30.70.1070">
    <property type="entry name" value="Sporulation related repeat"/>
    <property type="match status" value="1"/>
</dbReference>
<feature type="domain" description="SPOR" evidence="3">
    <location>
        <begin position="250"/>
        <end position="335"/>
    </location>
</feature>
<evidence type="ECO:0000256" key="2">
    <source>
        <dbReference type="SAM" id="Phobius"/>
    </source>
</evidence>
<dbReference type="SUPFAM" id="SSF110997">
    <property type="entry name" value="Sporulation related repeat"/>
    <property type="match status" value="1"/>
</dbReference>
<protein>
    <submittedName>
        <fullName evidence="4">SPOR domain-containing protein</fullName>
    </submittedName>
</protein>
<dbReference type="InterPro" id="IPR036680">
    <property type="entry name" value="SPOR-like_sf"/>
</dbReference>
<evidence type="ECO:0000256" key="1">
    <source>
        <dbReference type="SAM" id="MobiDB-lite"/>
    </source>
</evidence>
<dbReference type="InterPro" id="IPR007730">
    <property type="entry name" value="SPOR-like_dom"/>
</dbReference>
<keyword evidence="5" id="KW-1185">Reference proteome</keyword>
<accession>A0ABT2WZE3</accession>
<organism evidence="4 5">
    <name type="scientific">Albidovulum salinarum</name>
    <dbReference type="NCBI Taxonomy" id="2984153"/>
    <lineage>
        <taxon>Bacteria</taxon>
        <taxon>Pseudomonadati</taxon>
        <taxon>Pseudomonadota</taxon>
        <taxon>Alphaproteobacteria</taxon>
        <taxon>Rhodobacterales</taxon>
        <taxon>Paracoccaceae</taxon>
        <taxon>Albidovulum</taxon>
    </lineage>
</organism>
<comment type="caution">
    <text evidence="4">The sequence shown here is derived from an EMBL/GenBank/DDBJ whole genome shotgun (WGS) entry which is preliminary data.</text>
</comment>
<dbReference type="EMBL" id="JAOVQO010000001">
    <property type="protein sequence ID" value="MCU9846399.1"/>
    <property type="molecule type" value="Genomic_DNA"/>
</dbReference>
<feature type="region of interest" description="Disordered" evidence="1">
    <location>
        <begin position="128"/>
        <end position="153"/>
    </location>
</feature>
<evidence type="ECO:0000313" key="4">
    <source>
        <dbReference type="EMBL" id="MCU9846399.1"/>
    </source>
</evidence>
<reference evidence="4 5" key="1">
    <citation type="submission" date="2022-10" db="EMBL/GenBank/DDBJ databases">
        <title>Defluviimonas sp. nov., isolated from ocean surface sediments.</title>
        <authorList>
            <person name="He W."/>
            <person name="Wang L."/>
            <person name="Zhang D.-F."/>
        </authorList>
    </citation>
    <scope>NUCLEOTIDE SEQUENCE [LARGE SCALE GENOMIC DNA]</scope>
    <source>
        <strain evidence="4 5">WL0024</strain>
    </source>
</reference>
<feature type="transmembrane region" description="Helical" evidence="2">
    <location>
        <begin position="32"/>
        <end position="53"/>
    </location>
</feature>
<keyword evidence="2" id="KW-1133">Transmembrane helix</keyword>
<gene>
    <name evidence="4" type="ORF">OEZ60_00070</name>
</gene>
<evidence type="ECO:0000259" key="3">
    <source>
        <dbReference type="PROSITE" id="PS51724"/>
    </source>
</evidence>
<dbReference type="Pfam" id="PF05036">
    <property type="entry name" value="SPOR"/>
    <property type="match status" value="1"/>
</dbReference>
<dbReference type="Proteomes" id="UP001209535">
    <property type="component" value="Unassembled WGS sequence"/>
</dbReference>
<keyword evidence="2" id="KW-0812">Transmembrane</keyword>